<name>A0A930UFC9_9FLAO</name>
<sequence>MKIIYKYIIISVALIVFLTSCNTLEKASMHGFNSGYYKFESKPKSDQNVYVDVTDEKIDVYHETKKQPEKNAFLTIPLKPSDSILVSPIVFKKKSLDIDITAILLKYRPSVYGLPGQMTTDFNIALYAGWRHDSYNIVSRMNPLGKSHNKINNRGYDFGLFAGPGATLISPFTTQNKVTDEYSGMIIQTGFAGFIESNIASFGIAVGFDSLLNSDREVWIYNKKLWVGFIVGIALN</sequence>
<reference evidence="1" key="1">
    <citation type="submission" date="2020-11" db="EMBL/GenBank/DDBJ databases">
        <title>Genome of Flavobacterium soyangense.</title>
        <authorList>
            <person name="Liu Q."/>
            <person name="Xin Y.-H."/>
        </authorList>
    </citation>
    <scope>NUCLEOTIDE SEQUENCE</scope>
    <source>
        <strain evidence="1">CGMCC 1.13493</strain>
    </source>
</reference>
<evidence type="ECO:0000313" key="1">
    <source>
        <dbReference type="EMBL" id="MBF2709857.1"/>
    </source>
</evidence>
<dbReference type="PROSITE" id="PS51257">
    <property type="entry name" value="PROKAR_LIPOPROTEIN"/>
    <property type="match status" value="1"/>
</dbReference>
<organism evidence="1 2">
    <name type="scientific">Flavobacterium soyangense</name>
    <dbReference type="NCBI Taxonomy" id="2023265"/>
    <lineage>
        <taxon>Bacteria</taxon>
        <taxon>Pseudomonadati</taxon>
        <taxon>Bacteroidota</taxon>
        <taxon>Flavobacteriia</taxon>
        <taxon>Flavobacteriales</taxon>
        <taxon>Flavobacteriaceae</taxon>
        <taxon>Flavobacterium</taxon>
    </lineage>
</organism>
<protein>
    <recommendedName>
        <fullName evidence="3">Lipoprotein</fullName>
    </recommendedName>
</protein>
<dbReference type="EMBL" id="JADHEC010000047">
    <property type="protein sequence ID" value="MBF2709857.1"/>
    <property type="molecule type" value="Genomic_DNA"/>
</dbReference>
<comment type="caution">
    <text evidence="1">The sequence shown here is derived from an EMBL/GenBank/DDBJ whole genome shotgun (WGS) entry which is preliminary data.</text>
</comment>
<dbReference type="AlphaFoldDB" id="A0A930UFC9"/>
<dbReference type="Proteomes" id="UP000646211">
    <property type="component" value="Unassembled WGS sequence"/>
</dbReference>
<dbReference type="RefSeq" id="WP_194313089.1">
    <property type="nucleotide sequence ID" value="NZ_JADHEC010000047.1"/>
</dbReference>
<keyword evidence="2" id="KW-1185">Reference proteome</keyword>
<accession>A0A930UFC9</accession>
<proteinExistence type="predicted"/>
<evidence type="ECO:0008006" key="3">
    <source>
        <dbReference type="Google" id="ProtNLM"/>
    </source>
</evidence>
<evidence type="ECO:0000313" key="2">
    <source>
        <dbReference type="Proteomes" id="UP000646211"/>
    </source>
</evidence>
<gene>
    <name evidence="1" type="ORF">IR213_14860</name>
</gene>